<evidence type="ECO:0000313" key="1">
    <source>
        <dbReference type="EMBL" id="MBB5535825.1"/>
    </source>
</evidence>
<organism evidence="1 2">
    <name type="scientific">Rhizobium giardinii</name>
    <dbReference type="NCBI Taxonomy" id="56731"/>
    <lineage>
        <taxon>Bacteria</taxon>
        <taxon>Pseudomonadati</taxon>
        <taxon>Pseudomonadota</taxon>
        <taxon>Alphaproteobacteria</taxon>
        <taxon>Hyphomicrobiales</taxon>
        <taxon>Rhizobiaceae</taxon>
        <taxon>Rhizobium/Agrobacterium group</taxon>
        <taxon>Rhizobium</taxon>
    </lineage>
</organism>
<keyword evidence="2" id="KW-1185">Reference proteome</keyword>
<evidence type="ECO:0000313" key="2">
    <source>
        <dbReference type="Proteomes" id="UP000585507"/>
    </source>
</evidence>
<dbReference type="RefSeq" id="WP_154663258.1">
    <property type="nucleotide sequence ID" value="NZ_JACHBK010000005.1"/>
</dbReference>
<dbReference type="Proteomes" id="UP000585507">
    <property type="component" value="Unassembled WGS sequence"/>
</dbReference>
<dbReference type="EMBL" id="JACHBK010000005">
    <property type="protein sequence ID" value="MBB5535825.1"/>
    <property type="molecule type" value="Genomic_DNA"/>
</dbReference>
<accession>A0A7W8UAH7</accession>
<dbReference type="AlphaFoldDB" id="A0A7W8UAH7"/>
<gene>
    <name evidence="1" type="ORF">GGD55_002529</name>
</gene>
<name>A0A7W8UAH7_9HYPH</name>
<comment type="caution">
    <text evidence="1">The sequence shown here is derived from an EMBL/GenBank/DDBJ whole genome shotgun (WGS) entry which is preliminary data.</text>
</comment>
<protein>
    <submittedName>
        <fullName evidence="1">Uncharacterized protein</fullName>
    </submittedName>
</protein>
<sequence>MNKLLIAKSVLAMSASLSQILGVNLTARCGRPANSLERPRVATPLLLLAFDDCLSDLLAPFKTAHTFSDNFGTPSKHYNPFEIRC</sequence>
<proteinExistence type="predicted"/>
<reference evidence="1 2" key="1">
    <citation type="submission" date="2020-08" db="EMBL/GenBank/DDBJ databases">
        <title>Genomic Encyclopedia of Type Strains, Phase IV (KMG-V): Genome sequencing to study the core and pangenomes of soil and plant-associated prokaryotes.</title>
        <authorList>
            <person name="Whitman W."/>
        </authorList>
    </citation>
    <scope>NUCLEOTIDE SEQUENCE [LARGE SCALE GENOMIC DNA]</scope>
    <source>
        <strain evidence="1 2">SEMIA 4084</strain>
    </source>
</reference>